<accession>A0A7R8WLC5</accession>
<reference evidence="1" key="1">
    <citation type="submission" date="2020-11" db="EMBL/GenBank/DDBJ databases">
        <authorList>
            <person name="Tran Van P."/>
        </authorList>
    </citation>
    <scope>NUCLEOTIDE SEQUENCE</scope>
</reference>
<proteinExistence type="predicted"/>
<evidence type="ECO:0000313" key="1">
    <source>
        <dbReference type="EMBL" id="CAD7232662.1"/>
    </source>
</evidence>
<organism evidence="1">
    <name type="scientific">Cyprideis torosa</name>
    <dbReference type="NCBI Taxonomy" id="163714"/>
    <lineage>
        <taxon>Eukaryota</taxon>
        <taxon>Metazoa</taxon>
        <taxon>Ecdysozoa</taxon>
        <taxon>Arthropoda</taxon>
        <taxon>Crustacea</taxon>
        <taxon>Oligostraca</taxon>
        <taxon>Ostracoda</taxon>
        <taxon>Podocopa</taxon>
        <taxon>Podocopida</taxon>
        <taxon>Cytherocopina</taxon>
        <taxon>Cytheroidea</taxon>
        <taxon>Cytherideidae</taxon>
        <taxon>Cyprideis</taxon>
    </lineage>
</organism>
<dbReference type="AlphaFoldDB" id="A0A7R8WLC5"/>
<sequence length="414" mass="47486">MGTLVMVFHRRKKSMRIVFWTLLSIFILSYAALLVYWYSHDVPEKSILASNGLLSSEVQLVPTNSKITGRRVTFEDACNCTQTERTRKFSGFNPSSTCAMADLRGPHQKIVSFSFYGPLKEERQYFAGIKKNAERVRSVYGSSWTMRVYHNAGPMGKPLRELCDLWCFHDNLDFCDVRHIPEEGFFRKFEMVWRFLAMTDSFVDVFLSRDLDSFISQREAAAVGEWMESNKTYHVMRDHKLHGVPILGGMWGAKLTFHRPTIQKLGLAMINAADAKRHGEDQNLLARILWPAAKNDCVIHDSFHCENKQLNPPTVDLRPFPTCREDGELNFVGAPVHMKIDVQVVKCPTACRIKSHVDECRDKQANKIDHLNDKLYTKKQTLEHRWDNCPAAADTNYGGDNSLYNLTSCTHIQI</sequence>
<protein>
    <submittedName>
        <fullName evidence="1">Uncharacterized protein</fullName>
    </submittedName>
</protein>
<name>A0A7R8WLC5_9CRUS</name>
<gene>
    <name evidence="1" type="ORF">CTOB1V02_LOCUS10493</name>
</gene>
<dbReference type="SUPFAM" id="SSF58010">
    <property type="entry name" value="Fibrinogen coiled-coil and central regions"/>
    <property type="match status" value="1"/>
</dbReference>
<dbReference type="EMBL" id="OB664953">
    <property type="protein sequence ID" value="CAD7232662.1"/>
    <property type="molecule type" value="Genomic_DNA"/>
</dbReference>
<dbReference type="OrthoDB" id="204305at2759"/>